<dbReference type="Proteomes" id="UP001207468">
    <property type="component" value="Unassembled WGS sequence"/>
</dbReference>
<protein>
    <submittedName>
        <fullName evidence="1">MFS general substrate transporter</fullName>
    </submittedName>
</protein>
<organism evidence="1 2">
    <name type="scientific">Russula earlei</name>
    <dbReference type="NCBI Taxonomy" id="71964"/>
    <lineage>
        <taxon>Eukaryota</taxon>
        <taxon>Fungi</taxon>
        <taxon>Dikarya</taxon>
        <taxon>Basidiomycota</taxon>
        <taxon>Agaricomycotina</taxon>
        <taxon>Agaricomycetes</taxon>
        <taxon>Russulales</taxon>
        <taxon>Russulaceae</taxon>
        <taxon>Russula</taxon>
    </lineage>
</organism>
<dbReference type="EMBL" id="JAGFNK010000035">
    <property type="protein sequence ID" value="KAI9510741.1"/>
    <property type="molecule type" value="Genomic_DNA"/>
</dbReference>
<accession>A0ACC0UGS8</accession>
<keyword evidence="2" id="KW-1185">Reference proteome</keyword>
<evidence type="ECO:0000313" key="1">
    <source>
        <dbReference type="EMBL" id="KAI9510741.1"/>
    </source>
</evidence>
<gene>
    <name evidence="1" type="ORF">F5148DRAFT_1176945</name>
</gene>
<evidence type="ECO:0000313" key="2">
    <source>
        <dbReference type="Proteomes" id="UP001207468"/>
    </source>
</evidence>
<sequence>MDQHLHPSETDPLLPAPRPTHKSFYRPRPLWIVPVAMIASLVRGMTLAPRVQVYTQLSCNALHRRQHHGLSGDTLPSNPSLSSILIQEQIDPPPILVYFPYAIKSSDHDSEGPRQILSQDCLSDPTVQADAARLQATMATITGILTLCSTTWWGHYGQKHGRTKVLATSTLGLLTTDVAFAIASTTASPLSRHGYKLLLFAPIVEGILGSHATLQAAISAYISDCTSDGSRAHIFSRFLGVSYLGLSLGPTLGAFLIRHPFLQTQSFGQKHGQMHSVTAAFWAAILCSAINFILTLLIVPESLDKAKRFAPPKVDDPVHATQKKSGLRKRLLAPLTVFAPRRRFVNGRMEEDWSMCWLATGVFLLFLASGVFQLKYLYAEHVFRWDAEQMGYYVSFIGAVRALHGLLLMPFLISTFKPSSQVPSASISELRSSVTSAHIARSITFDLCVARGSLLLEFTSHSLVAFHISSSPLVFAGVTSISALASGTHPALQSLAICIFQRSRPANAEIGALFGGLSMLTALGQILAPLMFGMVYSTTVAHFPEAIFALAAALVLVSLGSTFLVRTEPPRVWKGKAPAVAARHRILAPERERGRSRAIKHIGDRIRKPARGSAPAPNNVGARAGESTAFSSHAGPSDEAV</sequence>
<comment type="caution">
    <text evidence="1">The sequence shown here is derived from an EMBL/GenBank/DDBJ whole genome shotgun (WGS) entry which is preliminary data.</text>
</comment>
<proteinExistence type="predicted"/>
<reference evidence="1" key="1">
    <citation type="submission" date="2021-03" db="EMBL/GenBank/DDBJ databases">
        <title>Evolutionary priming and transition to the ectomycorrhizal habit in an iconic lineage of mushroom-forming fungi: is preadaptation a requirement?</title>
        <authorList>
            <consortium name="DOE Joint Genome Institute"/>
            <person name="Looney B.P."/>
            <person name="Miyauchi S."/>
            <person name="Morin E."/>
            <person name="Drula E."/>
            <person name="Courty P.E."/>
            <person name="Chicoki N."/>
            <person name="Fauchery L."/>
            <person name="Kohler A."/>
            <person name="Kuo A."/>
            <person name="LaButti K."/>
            <person name="Pangilinan J."/>
            <person name="Lipzen A."/>
            <person name="Riley R."/>
            <person name="Andreopoulos W."/>
            <person name="He G."/>
            <person name="Johnson J."/>
            <person name="Barry K.W."/>
            <person name="Grigoriev I.V."/>
            <person name="Nagy L."/>
            <person name="Hibbett D."/>
            <person name="Henrissat B."/>
            <person name="Matheny P.B."/>
            <person name="Labbe J."/>
            <person name="Martin A.F."/>
        </authorList>
    </citation>
    <scope>NUCLEOTIDE SEQUENCE</scope>
    <source>
        <strain evidence="1">BPL698</strain>
    </source>
</reference>
<name>A0ACC0UGS8_9AGAM</name>